<evidence type="ECO:0000313" key="18">
    <source>
        <dbReference type="Proteomes" id="UP001174136"/>
    </source>
</evidence>
<dbReference type="GO" id="GO:0016787">
    <property type="term" value="F:hydrolase activity"/>
    <property type="evidence" value="ECO:0007669"/>
    <property type="project" value="UniProtKB-KW"/>
</dbReference>
<dbReference type="Pfam" id="PF17855">
    <property type="entry name" value="MCM_lid"/>
    <property type="match status" value="1"/>
</dbReference>
<dbReference type="Proteomes" id="UP001174136">
    <property type="component" value="Unassembled WGS sequence"/>
</dbReference>
<dbReference type="AlphaFoldDB" id="A0AA47NDU6"/>
<evidence type="ECO:0000256" key="13">
    <source>
        <dbReference type="ARBA" id="ARBA00047995"/>
    </source>
</evidence>
<keyword evidence="10" id="KW-0234">DNA repair</keyword>
<dbReference type="Gene3D" id="3.40.50.300">
    <property type="entry name" value="P-loop containing nucleotide triphosphate hydrolases"/>
    <property type="match status" value="1"/>
</dbReference>
<dbReference type="InterPro" id="IPR031327">
    <property type="entry name" value="MCM"/>
</dbReference>
<dbReference type="PANTHER" id="PTHR11630:SF48">
    <property type="entry name" value="DNA HELICASE MCM9"/>
    <property type="match status" value="1"/>
</dbReference>
<feature type="region of interest" description="Disordered" evidence="15">
    <location>
        <begin position="1029"/>
        <end position="1050"/>
    </location>
</feature>
<comment type="catalytic activity">
    <reaction evidence="13">
        <text>ATP + H2O = ADP + phosphate + H(+)</text>
        <dbReference type="Rhea" id="RHEA:13065"/>
        <dbReference type="ChEBI" id="CHEBI:15377"/>
        <dbReference type="ChEBI" id="CHEBI:15378"/>
        <dbReference type="ChEBI" id="CHEBI:30616"/>
        <dbReference type="ChEBI" id="CHEBI:43474"/>
        <dbReference type="ChEBI" id="CHEBI:456216"/>
        <dbReference type="EC" id="3.6.4.12"/>
    </reaction>
</comment>
<evidence type="ECO:0000256" key="11">
    <source>
        <dbReference type="ARBA" id="ARBA00023242"/>
    </source>
</evidence>
<feature type="domain" description="MCM C-terminal AAA(+) ATPase" evidence="16">
    <location>
        <begin position="313"/>
        <end position="514"/>
    </location>
</feature>
<evidence type="ECO:0000256" key="9">
    <source>
        <dbReference type="ARBA" id="ARBA00023125"/>
    </source>
</evidence>
<evidence type="ECO:0000313" key="17">
    <source>
        <dbReference type="EMBL" id="KAK0156459.1"/>
    </source>
</evidence>
<comment type="similarity">
    <text evidence="2 14">Belongs to the MCM family.</text>
</comment>
<evidence type="ECO:0000256" key="4">
    <source>
        <dbReference type="ARBA" id="ARBA00022741"/>
    </source>
</evidence>
<proteinExistence type="inferred from homology"/>
<sequence>MAHMSSSMSINPTQKDLIAQVFEAYVAEHHGGDILDVVPDACEDTHHPVVVNAMTLFEANMEVGDYFNAYPSEVLAIFDEALRRTALEVTQKALHVESKGRNQLKCNFHVRITGLPVCPELTRDTIPRSRDVGHFLSVTGTVIRTSITKVLEYERDYMCAKCRQVFTVHADFDQFYTFAPPTACPNLEGCNSFKFTCLSQGSEPSACRDFQEIKIQEQVQRLSVGSIPRSMVVVLEDDLVDICKSGDDVTVYGVVCQRWKPFYNDSTCDVELVLKANNIEVNNQHTTATLMMEDIQKEFKDFWESHRNDPIAGRNQILLSLCPQVFGMYVVKLAVALILAGGVQRTDPNGTKVRGESHMLLVGDPGTGKSHMQLRSHRGRFSQLELDLPMQACLTVAAVKDGGEWHLEAGALVLSDGGLCCIDEFNSIKEHDRTSIHEAMEQQTISVAKAGMVCKLNTRSTILAATNPKGQYNPNEPVSVNIALASPLLSRFDLVLILLDTKNPEWDRIISSFVLEEKGVPRESSSLWSMEKMKAYFCVIKRLQPQVSDEANTILARYYQLQRQSNSRNAARTTIRMLESLSRLAEAHAKLMYREQVTIEDAVMAVSVMECSMQGGALLGDANVLHTSFPEDPCHQYQIQCQIVLEGLRLPDLLKKEMDRFSRLTSAIAKPGSLAPEGQNENVNTLHFPTGQENEITNDQDFDNITENGLDWFHSLNGDQLPSSPKNMNSPIITSTQQQHNKTGQATRLTLTVAAQSQLENNNQCEQSLCRPSSSSTRSNVFLSNQSPCATTKTTSKESTSKETETFNERRRCKTREETEAPSSAGPEESVFQKVSKKLRNKRLKELEGSRGKVTEEGRQTVVENKSGKLCYVTDSEQMLPSNALLDLQVSSTAGSGKKHSLTNNVLQDTGLSGIPGILDRTEPINTMAAGSKEKVTTRVKVRAEHKNEINVDLHSKLSGFTFNPKAKMSLVRPLSNNPHTEVSSSLNTVTQMHPDPDLTQFHTNGQKVHLGNNQVNSPDSPAPLRIKTLGNPLKGGNRGTRAKKAGFSSESETCRQSIVAGTETNLDIFNDALSLTSTNHLSHPVLPQKSERLSSTVASTTLSKLSSFSFCSKEPKPKTLSSTVMQQAANSVRATDTQSKLQTLIEQSAVRTAVESINTELQNNKVNFAESHIDVKSGARLMAPIGGETTAPTGTSKKRKCFELGPSPSKAGPSSRCTVSSLSLFSSRDFCDHDLDFDWDQETAKS</sequence>
<comment type="caution">
    <text evidence="17">The sequence shown here is derived from an EMBL/GenBank/DDBJ whole genome shotgun (WGS) entry which is preliminary data.</text>
</comment>
<evidence type="ECO:0000256" key="1">
    <source>
        <dbReference type="ARBA" id="ARBA00004123"/>
    </source>
</evidence>
<protein>
    <recommendedName>
        <fullName evidence="12">DNA helicase MCM9</fullName>
        <ecNumber evidence="3">3.6.4.12</ecNumber>
    </recommendedName>
</protein>
<accession>A0AA47NDU6</accession>
<keyword evidence="7 17" id="KW-0347">Helicase</keyword>
<evidence type="ECO:0000256" key="3">
    <source>
        <dbReference type="ARBA" id="ARBA00012551"/>
    </source>
</evidence>
<dbReference type="CDD" id="cd17760">
    <property type="entry name" value="MCM9"/>
    <property type="match status" value="1"/>
</dbReference>
<keyword evidence="9 14" id="KW-0238">DNA-binding</keyword>
<dbReference type="SMART" id="SM00350">
    <property type="entry name" value="MCM"/>
    <property type="match status" value="1"/>
</dbReference>
<dbReference type="GO" id="GO:0005524">
    <property type="term" value="F:ATP binding"/>
    <property type="evidence" value="ECO:0007669"/>
    <property type="project" value="UniProtKB-KW"/>
</dbReference>
<dbReference type="PANTHER" id="PTHR11630">
    <property type="entry name" value="DNA REPLICATION LICENSING FACTOR MCM FAMILY MEMBER"/>
    <property type="match status" value="1"/>
</dbReference>
<dbReference type="PROSITE" id="PS50051">
    <property type="entry name" value="MCM_2"/>
    <property type="match status" value="1"/>
</dbReference>
<dbReference type="FunFam" id="3.40.50.300:FF:000671">
    <property type="entry name" value="DNA helicase MCM9 isoform X1"/>
    <property type="match status" value="1"/>
</dbReference>
<dbReference type="InterPro" id="IPR012340">
    <property type="entry name" value="NA-bd_OB-fold"/>
</dbReference>
<dbReference type="GO" id="GO:0000724">
    <property type="term" value="P:double-strand break repair via homologous recombination"/>
    <property type="evidence" value="ECO:0007669"/>
    <property type="project" value="TreeGrafter"/>
</dbReference>
<dbReference type="PRINTS" id="PR01657">
    <property type="entry name" value="MCMFAMILY"/>
</dbReference>
<feature type="region of interest" description="Disordered" evidence="15">
    <location>
        <begin position="767"/>
        <end position="834"/>
    </location>
</feature>
<dbReference type="Pfam" id="PF26066">
    <property type="entry name" value="MCM9_N"/>
    <property type="match status" value="1"/>
</dbReference>
<dbReference type="Pfam" id="PF00493">
    <property type="entry name" value="MCM"/>
    <property type="match status" value="1"/>
</dbReference>
<feature type="compositionally biased region" description="Basic and acidic residues" evidence="15">
    <location>
        <begin position="795"/>
        <end position="819"/>
    </location>
</feature>
<keyword evidence="5" id="KW-0227">DNA damage</keyword>
<gene>
    <name evidence="17" type="primary">mcm9</name>
    <name evidence="17" type="ORF">N1851_000227</name>
</gene>
<keyword evidence="4 14" id="KW-0547">Nucleotide-binding</keyword>
<evidence type="ECO:0000256" key="12">
    <source>
        <dbReference type="ARBA" id="ARBA00041085"/>
    </source>
</evidence>
<keyword evidence="8 14" id="KW-0067">ATP-binding</keyword>
<feature type="compositionally biased region" description="Low complexity" evidence="15">
    <location>
        <begin position="768"/>
        <end position="779"/>
    </location>
</feature>
<evidence type="ECO:0000256" key="8">
    <source>
        <dbReference type="ARBA" id="ARBA00022840"/>
    </source>
</evidence>
<evidence type="ECO:0000256" key="6">
    <source>
        <dbReference type="ARBA" id="ARBA00022801"/>
    </source>
</evidence>
<dbReference type="GO" id="GO:0017116">
    <property type="term" value="F:single-stranded DNA helicase activity"/>
    <property type="evidence" value="ECO:0007669"/>
    <property type="project" value="TreeGrafter"/>
</dbReference>
<dbReference type="InterPro" id="IPR058768">
    <property type="entry name" value="MCM9_N"/>
</dbReference>
<dbReference type="GO" id="GO:0003697">
    <property type="term" value="F:single-stranded DNA binding"/>
    <property type="evidence" value="ECO:0007669"/>
    <property type="project" value="TreeGrafter"/>
</dbReference>
<feature type="region of interest" description="Disordered" evidence="15">
    <location>
        <begin position="1188"/>
        <end position="1217"/>
    </location>
</feature>
<name>A0AA47NDU6_MERPO</name>
<reference evidence="17" key="1">
    <citation type="journal article" date="2023" name="Front. Mar. Sci.">
        <title>A new Merluccius polli reference genome to investigate the effects of global change in West African waters.</title>
        <authorList>
            <person name="Mateo J.L."/>
            <person name="Blanco-Fernandez C."/>
            <person name="Garcia-Vazquez E."/>
            <person name="Machado-Schiaffino G."/>
        </authorList>
    </citation>
    <scope>NUCLEOTIDE SEQUENCE</scope>
    <source>
        <strain evidence="17">C29</strain>
        <tissue evidence="17">Fin</tissue>
    </source>
</reference>
<dbReference type="Gene3D" id="2.40.50.140">
    <property type="entry name" value="Nucleic acid-binding proteins"/>
    <property type="match status" value="1"/>
</dbReference>
<feature type="compositionally biased region" description="Polar residues" evidence="15">
    <location>
        <begin position="780"/>
        <end position="790"/>
    </location>
</feature>
<dbReference type="SUPFAM" id="SSF52540">
    <property type="entry name" value="P-loop containing nucleoside triphosphate hydrolases"/>
    <property type="match status" value="1"/>
</dbReference>
<keyword evidence="11" id="KW-0539">Nucleus</keyword>
<dbReference type="InterPro" id="IPR033762">
    <property type="entry name" value="MCM_OB"/>
</dbReference>
<dbReference type="EMBL" id="JAOPHQ010000006">
    <property type="protein sequence ID" value="KAK0156459.1"/>
    <property type="molecule type" value="Genomic_DNA"/>
</dbReference>
<evidence type="ECO:0000259" key="16">
    <source>
        <dbReference type="PROSITE" id="PS50051"/>
    </source>
</evidence>
<evidence type="ECO:0000256" key="7">
    <source>
        <dbReference type="ARBA" id="ARBA00022806"/>
    </source>
</evidence>
<organism evidence="17 18">
    <name type="scientific">Merluccius polli</name>
    <name type="common">Benguela hake</name>
    <name type="synonym">Merluccius cadenati</name>
    <dbReference type="NCBI Taxonomy" id="89951"/>
    <lineage>
        <taxon>Eukaryota</taxon>
        <taxon>Metazoa</taxon>
        <taxon>Chordata</taxon>
        <taxon>Craniata</taxon>
        <taxon>Vertebrata</taxon>
        <taxon>Euteleostomi</taxon>
        <taxon>Actinopterygii</taxon>
        <taxon>Neopterygii</taxon>
        <taxon>Teleostei</taxon>
        <taxon>Neoteleostei</taxon>
        <taxon>Acanthomorphata</taxon>
        <taxon>Zeiogadaria</taxon>
        <taxon>Gadariae</taxon>
        <taxon>Gadiformes</taxon>
        <taxon>Gadoidei</taxon>
        <taxon>Merlucciidae</taxon>
        <taxon>Merluccius</taxon>
    </lineage>
</organism>
<dbReference type="Pfam" id="PF17207">
    <property type="entry name" value="MCM_OB"/>
    <property type="match status" value="1"/>
</dbReference>
<evidence type="ECO:0000256" key="5">
    <source>
        <dbReference type="ARBA" id="ARBA00022763"/>
    </source>
</evidence>
<dbReference type="SUPFAM" id="SSF50249">
    <property type="entry name" value="Nucleic acid-binding proteins"/>
    <property type="match status" value="1"/>
</dbReference>
<dbReference type="InterPro" id="IPR041562">
    <property type="entry name" value="MCM_lid"/>
</dbReference>
<evidence type="ECO:0000256" key="14">
    <source>
        <dbReference type="RuleBase" id="RU004070"/>
    </source>
</evidence>
<evidence type="ECO:0000256" key="10">
    <source>
        <dbReference type="ARBA" id="ARBA00023204"/>
    </source>
</evidence>
<dbReference type="InterPro" id="IPR027417">
    <property type="entry name" value="P-loop_NTPase"/>
</dbReference>
<dbReference type="EC" id="3.6.4.12" evidence="3"/>
<evidence type="ECO:0000256" key="15">
    <source>
        <dbReference type="SAM" id="MobiDB-lite"/>
    </source>
</evidence>
<keyword evidence="6" id="KW-0378">Hydrolase</keyword>
<dbReference type="InterPro" id="IPR001208">
    <property type="entry name" value="MCM_dom"/>
</dbReference>
<comment type="subcellular location">
    <subcellularLocation>
        <location evidence="1">Nucleus</location>
    </subcellularLocation>
</comment>
<evidence type="ECO:0000256" key="2">
    <source>
        <dbReference type="ARBA" id="ARBA00008010"/>
    </source>
</evidence>
<dbReference type="GO" id="GO:0005634">
    <property type="term" value="C:nucleus"/>
    <property type="evidence" value="ECO:0007669"/>
    <property type="project" value="UniProtKB-SubCell"/>
</dbReference>
<keyword evidence="18" id="KW-1185">Reference proteome</keyword>
<dbReference type="GO" id="GO:0042555">
    <property type="term" value="C:MCM complex"/>
    <property type="evidence" value="ECO:0007669"/>
    <property type="project" value="TreeGrafter"/>
</dbReference>